<accession>A0ABY5GCD2</accession>
<proteinExistence type="predicted"/>
<dbReference type="Proteomes" id="UP001057998">
    <property type="component" value="Chromosome 1"/>
</dbReference>
<keyword evidence="3" id="KW-1185">Reference proteome</keyword>
<dbReference type="EMBL" id="CP101508">
    <property type="protein sequence ID" value="UTV26583.1"/>
    <property type="molecule type" value="Genomic_DNA"/>
</dbReference>
<sequence>MKRITTHPTKVAALVSALLCASTVQAATIYQDDQGNALNLYGEVGVGGHFGANYEYGEFYADQGYIDDSFATLGVKGNNGDLLYRLEVDYERENWAYGSGDMVLSIDKLYLGYVLNDYHYVEFGLTDTAFDDYDKWGDFTFDTTVETGEAGDQDATVKYEGTYGSVKLGTSYSYNATSSSGALLGDVVNGYLGYFGDHFSAVIGLEGRGGSEGESKYGEQKLIGFGMRYALTDSLLFGLNAFYEEEDIAQSKTAVDVTDPNNKIYAFNDYQTLKNEGALVSAKYILTEQWEVVGSANYESYEKWDAESEFWNGKDTDWGNNRTWGTLGVNFKPTRSSVIAIEGNLGEAAQDAYAYARVYF</sequence>
<dbReference type="RefSeq" id="WP_255387793.1">
    <property type="nucleotide sequence ID" value="NZ_CP101508.1"/>
</dbReference>
<protein>
    <submittedName>
        <fullName evidence="2">Porin</fullName>
    </submittedName>
</protein>
<evidence type="ECO:0000256" key="1">
    <source>
        <dbReference type="SAM" id="SignalP"/>
    </source>
</evidence>
<keyword evidence="1" id="KW-0732">Signal</keyword>
<dbReference type="SUPFAM" id="SSF56935">
    <property type="entry name" value="Porins"/>
    <property type="match status" value="1"/>
</dbReference>
<organism evidence="2 3">
    <name type="scientific">Photobacterium atrarenae</name>
    <dbReference type="NCBI Taxonomy" id="865757"/>
    <lineage>
        <taxon>Bacteria</taxon>
        <taxon>Pseudomonadati</taxon>
        <taxon>Pseudomonadota</taxon>
        <taxon>Gammaproteobacteria</taxon>
        <taxon>Vibrionales</taxon>
        <taxon>Vibrionaceae</taxon>
        <taxon>Photobacterium</taxon>
    </lineage>
</organism>
<evidence type="ECO:0000313" key="3">
    <source>
        <dbReference type="Proteomes" id="UP001057998"/>
    </source>
</evidence>
<gene>
    <name evidence="2" type="ORF">NNL38_09400</name>
</gene>
<evidence type="ECO:0000313" key="2">
    <source>
        <dbReference type="EMBL" id="UTV26583.1"/>
    </source>
</evidence>
<feature type="signal peptide" evidence="1">
    <location>
        <begin position="1"/>
        <end position="26"/>
    </location>
</feature>
<name>A0ABY5GCD2_9GAMM</name>
<feature type="chain" id="PRO_5045425604" evidence="1">
    <location>
        <begin position="27"/>
        <end position="360"/>
    </location>
</feature>
<reference evidence="2" key="1">
    <citation type="submission" date="2022-07" db="EMBL/GenBank/DDBJ databases">
        <title>Genome sequencing of Photobacterium atrarenae GJH2-4.</title>
        <authorList>
            <person name="Park S.-J."/>
        </authorList>
    </citation>
    <scope>NUCLEOTIDE SEQUENCE</scope>
    <source>
        <strain evidence="2">GJH2-4</strain>
    </source>
</reference>